<dbReference type="SUPFAM" id="SSF57903">
    <property type="entry name" value="FYVE/PHD zinc finger"/>
    <property type="match status" value="3"/>
</dbReference>
<dbReference type="InterPro" id="IPR013083">
    <property type="entry name" value="Znf_RING/FYVE/PHD"/>
</dbReference>
<feature type="compositionally biased region" description="Basic and acidic residues" evidence="10">
    <location>
        <begin position="237"/>
        <end position="250"/>
    </location>
</feature>
<dbReference type="PANTHER" id="PTHR10694:SF33">
    <property type="entry name" value="LYSINE-SPECIFIC DEMETHYLASE 5"/>
    <property type="match status" value="1"/>
</dbReference>
<keyword evidence="2" id="KW-0479">Metal-binding</keyword>
<dbReference type="InterPro" id="IPR001965">
    <property type="entry name" value="Znf_PHD"/>
</dbReference>
<evidence type="ECO:0000256" key="4">
    <source>
        <dbReference type="ARBA" id="ARBA00022771"/>
    </source>
</evidence>
<dbReference type="Gene3D" id="3.30.40.10">
    <property type="entry name" value="Zinc/RING finger domain, C3HC4 (zinc finger)"/>
    <property type="match status" value="3"/>
</dbReference>
<dbReference type="Pfam" id="PF08429">
    <property type="entry name" value="PLU-1"/>
    <property type="match status" value="2"/>
</dbReference>
<dbReference type="InterPro" id="IPR036431">
    <property type="entry name" value="ARID_dom_sf"/>
</dbReference>
<dbReference type="InterPro" id="IPR003347">
    <property type="entry name" value="JmjC_dom"/>
</dbReference>
<evidence type="ECO:0000313" key="15">
    <source>
        <dbReference type="EMBL" id="CAH0515996.1"/>
    </source>
</evidence>
<dbReference type="PROSITE" id="PS01359">
    <property type="entry name" value="ZF_PHD_1"/>
    <property type="match status" value="1"/>
</dbReference>
<evidence type="ECO:0008006" key="17">
    <source>
        <dbReference type="Google" id="ProtNLM"/>
    </source>
</evidence>
<dbReference type="Pfam" id="PF02375">
    <property type="entry name" value="JmjN"/>
    <property type="match status" value="1"/>
</dbReference>
<keyword evidence="9" id="KW-0175">Coiled coil</keyword>
<evidence type="ECO:0000256" key="1">
    <source>
        <dbReference type="ARBA" id="ARBA00004123"/>
    </source>
</evidence>
<evidence type="ECO:0000313" key="16">
    <source>
        <dbReference type="Proteomes" id="UP001158986"/>
    </source>
</evidence>
<keyword evidence="4 8" id="KW-0863">Zinc-finger</keyword>
<feature type="domain" description="JmjN" evidence="13">
    <location>
        <begin position="18"/>
        <end position="59"/>
    </location>
</feature>
<dbReference type="SMART" id="SM00501">
    <property type="entry name" value="BRIGHT"/>
    <property type="match status" value="1"/>
</dbReference>
<comment type="caution">
    <text evidence="15">The sequence shown here is derived from an EMBL/GenBank/DDBJ whole genome shotgun (WGS) entry which is preliminary data.</text>
</comment>
<dbReference type="PROSITE" id="PS51011">
    <property type="entry name" value="ARID"/>
    <property type="match status" value="1"/>
</dbReference>
<keyword evidence="5" id="KW-0862">Zinc</keyword>
<dbReference type="Pfam" id="PF02928">
    <property type="entry name" value="zf-C5HC2"/>
    <property type="match status" value="1"/>
</dbReference>
<feature type="coiled-coil region" evidence="9">
    <location>
        <begin position="1732"/>
        <end position="1766"/>
    </location>
</feature>
<dbReference type="SMART" id="SM00545">
    <property type="entry name" value="JmjN"/>
    <property type="match status" value="1"/>
</dbReference>
<keyword evidence="16" id="KW-1185">Reference proteome</keyword>
<feature type="domain" description="JmjC" evidence="14">
    <location>
        <begin position="586"/>
        <end position="752"/>
    </location>
</feature>
<accession>A0ABN8CVR9</accession>
<evidence type="ECO:0000259" key="11">
    <source>
        <dbReference type="PROSITE" id="PS50016"/>
    </source>
</evidence>
<feature type="domain" description="ARID" evidence="12">
    <location>
        <begin position="83"/>
        <end position="179"/>
    </location>
</feature>
<dbReference type="Gene3D" id="2.60.120.650">
    <property type="entry name" value="Cupin"/>
    <property type="match status" value="2"/>
</dbReference>
<dbReference type="InterPro" id="IPR003349">
    <property type="entry name" value="JmjN"/>
</dbReference>
<evidence type="ECO:0000259" key="12">
    <source>
        <dbReference type="PROSITE" id="PS51011"/>
    </source>
</evidence>
<name>A0ABN8CVR9_9STRA</name>
<evidence type="ECO:0000256" key="8">
    <source>
        <dbReference type="PROSITE-ProRule" id="PRU00146"/>
    </source>
</evidence>
<feature type="compositionally biased region" description="Basic and acidic residues" evidence="10">
    <location>
        <begin position="190"/>
        <end position="202"/>
    </location>
</feature>
<dbReference type="SUPFAM" id="SSF51197">
    <property type="entry name" value="Clavaminate synthase-like"/>
    <property type="match status" value="1"/>
</dbReference>
<evidence type="ECO:0000256" key="6">
    <source>
        <dbReference type="ARBA" id="ARBA00023004"/>
    </source>
</evidence>
<comment type="subcellular location">
    <subcellularLocation>
        <location evidence="1">Nucleus</location>
    </subcellularLocation>
</comment>
<dbReference type="InterPro" id="IPR019787">
    <property type="entry name" value="Znf_PHD-finger"/>
</dbReference>
<dbReference type="PROSITE" id="PS50016">
    <property type="entry name" value="ZF_PHD_2"/>
    <property type="match status" value="2"/>
</dbReference>
<evidence type="ECO:0000259" key="13">
    <source>
        <dbReference type="PROSITE" id="PS51183"/>
    </source>
</evidence>
<dbReference type="SMART" id="SM00249">
    <property type="entry name" value="PHD"/>
    <property type="match status" value="3"/>
</dbReference>
<dbReference type="Pfam" id="PF00628">
    <property type="entry name" value="PHD"/>
    <property type="match status" value="2"/>
</dbReference>
<feature type="region of interest" description="Disordered" evidence="10">
    <location>
        <begin position="175"/>
        <end position="303"/>
    </location>
</feature>
<dbReference type="PROSITE" id="PS51183">
    <property type="entry name" value="JMJN"/>
    <property type="match status" value="1"/>
</dbReference>
<sequence length="1782" mass="202467">MDWDPMATHTDGYICPPCPVFYPTSEEFQHPLKYISSIRHIGMQAGICKIVPPQGWRPPFAINEKMFRFRTRVQQLNCIEGHSRAEGLFVEALRLFLYQRGEPMKELPRADGQLINLYMLYKTVVLFGGFDAVCANDQWNHVVRRVGRTKLASEPSEKLCKIYKTHYETSLLAYEKEKQSHESSSSSRHIRSETKEKVKLEEIQATPSGKGTSGDSKVTPSPRTRTFSGTKRLTSTKRYEDNTEESDARVKRTLFSEGGHTSSEENDNRSITFPKDESEQQEHKRKIWQRSLEPESLKPSDTRSVRLGAPEIRVGQKFYRFFPETGAVIAEVKRIFSGKKPHVVVRYLEDGSNDDIEMSTVEIFIANGWDAKAAELAYNSEICQVCLRGDCWDKMLLCDGCNSGQHLFCLEEPLAAVPTGDWYCKACVKDATDPDKSKANPKFGFDMGAEISMADYKERADAWKRKYFSLSSDVDPDKAISVRDVEKEYWKLLSIPVHEQRVEVQYGSDVDTGSNGSGFPRSDLYMKNLRTVSKRWKNLTTKTKSEYVRQLSEFFSHGLRENMSTRAGGENPEFDSVESLEELLQRYAQDDWNLNNMPKLPGSVLQHLDEDIKGVMVPWLYAGMCFSTFCWHVEDHNFYSTSYLHCGAPKTWYGIPCASAEHFERTMKELTPELFGSQPDLHMQLVTMFSPKTLREHGVPVYRATHRPNEFIVTFPSAYHAGFNNGFNCAEAVNFATVDWLPWGAKSLRKYREFRKLPVFCHEALVCTLVETLVDSSTFDYEHTESFLLPAVEQLLQDYLEFQRRIGDTNSEMQVLKRELMADFDGRGGAGASDPEVTSKSSLRRGMVARSCNRPSKMGGNALSQGSRGSKMMMKMTASETSMRSNRMVLWAGRSGKNQGLRCVTCKQYCYLQAVMCTRCRPPHGSSSDSTVGCLEHYPTMCKCKDPDNFVYLYRVEATRLEELISSLRRRLQSVRTWNKECDTVMQYARGPGNSPFATKATVSDLKRLLSRGKSCGGADRKRIDSLELAISDVEQWDTHADQLLTAIESERQVHLNLCEFESLLADAENLLVEPAAVGKLQEVVNEWRAIRKNATMMLKLVNDISRDEISRNTSSRAASTDTASIIQLLGAPNMLLHGIVHFGKLSTAINNVSNRLRAKKENDVAGSLRNQLARAQRYLEVLCKVNVLSATIVERFQGSNAMGAPTQVQVERVLNEVSELGVATPEAISNAVVLRKLLAGTEADAADVNEALSDRSKSMEELEVLLWRARALPIPPKNAEELDERLKKCRLWEHRAQQIMAVVFGSTGASLDHKSIVKRPSLDEVESLYADADEHFVPSTSLLRRQVHSRLQDCRRWYDAVHALFLRPSNSHLPLSQFLQTALCKVQQQVLQSSSQALRLHSQLHCVCEQVLSERAQVVSCQRCQYYFHPQCVPELTSYHPKDVFLCGTCHPPQRKRASRNSRTNESPQIFCVCRGGDQAPMICCDFCDEWYHAACVDLMPGELDRIDAFRCPRCSRRQNLYYMDKKLLRRECLGRRPALARVESFLAQMQTQLVACPPGAHELIAYVDAVKGVESEVNEFVRDFALRAFLPSLFATPKYMQIQEAAVIQLMERLTSLEVGLEMAQTRLGAVHWCLRACALVFGPNQRAPKYAHLAALLQDTKRQEPGFVLPREEYRLMQRTIAERVDKAAQWLRAAKTLEVEEWNIEKARRLQHEATELGAFLELPATELQFVQNIVASQEIEVASTEEEEEEEEEEMQVIFKKEPDSPSAVAWKKQRRW</sequence>
<evidence type="ECO:0000259" key="14">
    <source>
        <dbReference type="PROSITE" id="PS51184"/>
    </source>
</evidence>
<evidence type="ECO:0000256" key="5">
    <source>
        <dbReference type="ARBA" id="ARBA00022833"/>
    </source>
</evidence>
<dbReference type="InterPro" id="IPR019786">
    <property type="entry name" value="Zinc_finger_PHD-type_CS"/>
</dbReference>
<evidence type="ECO:0000256" key="7">
    <source>
        <dbReference type="ARBA" id="ARBA00023242"/>
    </source>
</evidence>
<keyword evidence="7" id="KW-0539">Nucleus</keyword>
<dbReference type="Pfam" id="PF01388">
    <property type="entry name" value="ARID"/>
    <property type="match status" value="1"/>
</dbReference>
<dbReference type="CDD" id="cd15489">
    <property type="entry name" value="PHD_SF"/>
    <property type="match status" value="1"/>
</dbReference>
<organism evidence="15 16">
    <name type="scientific">Peronospora belbahrii</name>
    <dbReference type="NCBI Taxonomy" id="622444"/>
    <lineage>
        <taxon>Eukaryota</taxon>
        <taxon>Sar</taxon>
        <taxon>Stramenopiles</taxon>
        <taxon>Oomycota</taxon>
        <taxon>Peronosporomycetes</taxon>
        <taxon>Peronosporales</taxon>
        <taxon>Peronosporaceae</taxon>
        <taxon>Peronospora</taxon>
    </lineage>
</organism>
<reference evidence="15 16" key="1">
    <citation type="submission" date="2021-11" db="EMBL/GenBank/DDBJ databases">
        <authorList>
            <person name="Islam A."/>
            <person name="Islam S."/>
            <person name="Flora M.S."/>
            <person name="Rahman M."/>
            <person name="Ziaur R.M."/>
            <person name="Epstein J.H."/>
            <person name="Hassan M."/>
            <person name="Klassen M."/>
            <person name="Woodard K."/>
            <person name="Webb A."/>
            <person name="Webby R.J."/>
            <person name="El Zowalaty M.E."/>
        </authorList>
    </citation>
    <scope>NUCLEOTIDE SEQUENCE [LARGE SCALE GENOMIC DNA]</scope>
    <source>
        <strain evidence="15">Pbs1</strain>
    </source>
</reference>
<dbReference type="SMART" id="SM01014">
    <property type="entry name" value="ARID"/>
    <property type="match status" value="1"/>
</dbReference>
<dbReference type="Pfam" id="PF02373">
    <property type="entry name" value="JmjC"/>
    <property type="match status" value="1"/>
</dbReference>
<feature type="compositionally biased region" description="Basic and acidic residues" evidence="10">
    <location>
        <begin position="292"/>
        <end position="303"/>
    </location>
</feature>
<evidence type="ECO:0000256" key="2">
    <source>
        <dbReference type="ARBA" id="ARBA00022723"/>
    </source>
</evidence>
<gene>
    <name evidence="15" type="ORF">PBS001_LOCUS2682</name>
</gene>
<keyword evidence="3" id="KW-0677">Repeat</keyword>
<feature type="compositionally biased region" description="Basic and acidic residues" evidence="10">
    <location>
        <begin position="262"/>
        <end position="282"/>
    </location>
</feature>
<dbReference type="PANTHER" id="PTHR10694">
    <property type="entry name" value="LYSINE-SPECIFIC DEMETHYLASE"/>
    <property type="match status" value="1"/>
</dbReference>
<feature type="domain" description="PHD-type" evidence="11">
    <location>
        <begin position="380"/>
        <end position="430"/>
    </location>
</feature>
<dbReference type="InterPro" id="IPR004198">
    <property type="entry name" value="Znf_C5HC2"/>
</dbReference>
<dbReference type="InterPro" id="IPR001606">
    <property type="entry name" value="ARID_dom"/>
</dbReference>
<dbReference type="InterPro" id="IPR011011">
    <property type="entry name" value="Znf_FYVE_PHD"/>
</dbReference>
<proteinExistence type="predicted"/>
<dbReference type="PROSITE" id="PS51184">
    <property type="entry name" value="JMJC"/>
    <property type="match status" value="1"/>
</dbReference>
<dbReference type="EMBL" id="CAKLCB010000151">
    <property type="protein sequence ID" value="CAH0515996.1"/>
    <property type="molecule type" value="Genomic_DNA"/>
</dbReference>
<protein>
    <recommendedName>
        <fullName evidence="17">[Histone H3]-trimethyl-L-lysine(4) demethylase</fullName>
    </recommendedName>
</protein>
<feature type="compositionally biased region" description="Polar residues" evidence="10">
    <location>
        <begin position="205"/>
        <end position="233"/>
    </location>
</feature>
<dbReference type="SMART" id="SM00558">
    <property type="entry name" value="JmjC"/>
    <property type="match status" value="1"/>
</dbReference>
<evidence type="ECO:0000256" key="10">
    <source>
        <dbReference type="SAM" id="MobiDB-lite"/>
    </source>
</evidence>
<dbReference type="Gene3D" id="1.10.150.60">
    <property type="entry name" value="ARID DNA-binding domain"/>
    <property type="match status" value="1"/>
</dbReference>
<evidence type="ECO:0000256" key="9">
    <source>
        <dbReference type="SAM" id="Coils"/>
    </source>
</evidence>
<evidence type="ECO:0000256" key="3">
    <source>
        <dbReference type="ARBA" id="ARBA00022737"/>
    </source>
</evidence>
<feature type="domain" description="PHD-type" evidence="11">
    <location>
        <begin position="1470"/>
        <end position="1519"/>
    </location>
</feature>
<dbReference type="Proteomes" id="UP001158986">
    <property type="component" value="Unassembled WGS sequence"/>
</dbReference>
<keyword evidence="6" id="KW-0408">Iron</keyword>
<dbReference type="SUPFAM" id="SSF46774">
    <property type="entry name" value="ARID-like"/>
    <property type="match status" value="1"/>
</dbReference>
<dbReference type="InterPro" id="IPR013637">
    <property type="entry name" value="Lys_sp_deMease-like_dom"/>
</dbReference>